<accession>A0A9N9S9S3</accession>
<keyword evidence="2" id="KW-0722">Serine protease inhibitor</keyword>
<dbReference type="SMART" id="SM00131">
    <property type="entry name" value="KU"/>
    <property type="match status" value="1"/>
</dbReference>
<evidence type="ECO:0000256" key="2">
    <source>
        <dbReference type="ARBA" id="ARBA00022900"/>
    </source>
</evidence>
<dbReference type="PROSITE" id="PS00280">
    <property type="entry name" value="BPTI_KUNITZ_1"/>
    <property type="match status" value="1"/>
</dbReference>
<dbReference type="PANTHER" id="PTHR10083:SF374">
    <property type="entry name" value="BPTI_KUNITZ INHIBITOR DOMAIN-CONTAINING PROTEIN"/>
    <property type="match status" value="1"/>
</dbReference>
<evidence type="ECO:0000256" key="3">
    <source>
        <dbReference type="ARBA" id="ARBA00023157"/>
    </source>
</evidence>
<evidence type="ECO:0000313" key="5">
    <source>
        <dbReference type="EMBL" id="CAG9812318.1"/>
    </source>
</evidence>
<reference evidence="5" key="1">
    <citation type="submission" date="2022-01" db="EMBL/GenBank/DDBJ databases">
        <authorList>
            <person name="King R."/>
        </authorList>
    </citation>
    <scope>NUCLEOTIDE SEQUENCE</scope>
</reference>
<dbReference type="Pfam" id="PF00014">
    <property type="entry name" value="Kunitz_BPTI"/>
    <property type="match status" value="1"/>
</dbReference>
<protein>
    <recommendedName>
        <fullName evidence="4">BPTI/Kunitz inhibitor domain-containing protein</fullName>
    </recommendedName>
</protein>
<dbReference type="PANTHER" id="PTHR10083">
    <property type="entry name" value="KUNITZ-TYPE PROTEASE INHIBITOR-RELATED"/>
    <property type="match status" value="1"/>
</dbReference>
<keyword evidence="6" id="KW-1185">Reference proteome</keyword>
<keyword evidence="3" id="KW-1015">Disulfide bond</keyword>
<dbReference type="Proteomes" id="UP001153620">
    <property type="component" value="Chromosome 4"/>
</dbReference>
<dbReference type="InterPro" id="IPR050098">
    <property type="entry name" value="TFPI/VKTCI-like"/>
</dbReference>
<dbReference type="GO" id="GO:0005615">
    <property type="term" value="C:extracellular space"/>
    <property type="evidence" value="ECO:0007669"/>
    <property type="project" value="TreeGrafter"/>
</dbReference>
<evidence type="ECO:0000256" key="1">
    <source>
        <dbReference type="ARBA" id="ARBA00022690"/>
    </source>
</evidence>
<name>A0A9N9S9S3_9DIPT</name>
<proteinExistence type="predicted"/>
<evidence type="ECO:0000259" key="4">
    <source>
        <dbReference type="PROSITE" id="PS50279"/>
    </source>
</evidence>
<organism evidence="5 6">
    <name type="scientific">Chironomus riparius</name>
    <dbReference type="NCBI Taxonomy" id="315576"/>
    <lineage>
        <taxon>Eukaryota</taxon>
        <taxon>Metazoa</taxon>
        <taxon>Ecdysozoa</taxon>
        <taxon>Arthropoda</taxon>
        <taxon>Hexapoda</taxon>
        <taxon>Insecta</taxon>
        <taxon>Pterygota</taxon>
        <taxon>Neoptera</taxon>
        <taxon>Endopterygota</taxon>
        <taxon>Diptera</taxon>
        <taxon>Nematocera</taxon>
        <taxon>Chironomoidea</taxon>
        <taxon>Chironomidae</taxon>
        <taxon>Chironominae</taxon>
        <taxon>Chironomus</taxon>
    </lineage>
</organism>
<gene>
    <name evidence="5" type="ORF">CHIRRI_LOCUS15123</name>
</gene>
<sequence>MKVFVEIVYICSIFIITVICGGSDVSSVTVTTPRAVTFTPSGVARCTQPLDVGFPCDEFSTPVELYHFSTTEEFCEPFEYFGCGGNDNQFDSFDACDLFCSFQGHHRPLTSP</sequence>
<dbReference type="InterPro" id="IPR020901">
    <property type="entry name" value="Prtase_inh_Kunz-CS"/>
</dbReference>
<dbReference type="OrthoDB" id="4473401at2759"/>
<dbReference type="Gene3D" id="4.10.410.10">
    <property type="entry name" value="Pancreatic trypsin inhibitor Kunitz domain"/>
    <property type="match status" value="1"/>
</dbReference>
<dbReference type="AlphaFoldDB" id="A0A9N9S9S3"/>
<dbReference type="EMBL" id="OU895880">
    <property type="protein sequence ID" value="CAG9812318.1"/>
    <property type="molecule type" value="Genomic_DNA"/>
</dbReference>
<evidence type="ECO:0000313" key="6">
    <source>
        <dbReference type="Proteomes" id="UP001153620"/>
    </source>
</evidence>
<dbReference type="PROSITE" id="PS50279">
    <property type="entry name" value="BPTI_KUNITZ_2"/>
    <property type="match status" value="1"/>
</dbReference>
<dbReference type="CDD" id="cd00109">
    <property type="entry name" value="Kunitz-type"/>
    <property type="match status" value="1"/>
</dbReference>
<feature type="domain" description="BPTI/Kunitz inhibitor" evidence="4">
    <location>
        <begin position="46"/>
        <end position="100"/>
    </location>
</feature>
<dbReference type="GO" id="GO:0004867">
    <property type="term" value="F:serine-type endopeptidase inhibitor activity"/>
    <property type="evidence" value="ECO:0007669"/>
    <property type="project" value="UniProtKB-KW"/>
</dbReference>
<reference evidence="5" key="2">
    <citation type="submission" date="2022-10" db="EMBL/GenBank/DDBJ databases">
        <authorList>
            <consortium name="ENA_rothamsted_submissions"/>
            <consortium name="culmorum"/>
            <person name="King R."/>
        </authorList>
    </citation>
    <scope>NUCLEOTIDE SEQUENCE</scope>
</reference>
<dbReference type="SUPFAM" id="SSF57362">
    <property type="entry name" value="BPTI-like"/>
    <property type="match status" value="1"/>
</dbReference>
<keyword evidence="1" id="KW-0646">Protease inhibitor</keyword>
<dbReference type="InterPro" id="IPR036880">
    <property type="entry name" value="Kunitz_BPTI_sf"/>
</dbReference>
<dbReference type="InterPro" id="IPR002223">
    <property type="entry name" value="Kunitz_BPTI"/>
</dbReference>